<evidence type="ECO:0000313" key="4">
    <source>
        <dbReference type="Proteomes" id="UP000707451"/>
    </source>
</evidence>
<keyword evidence="2" id="KW-0812">Transmembrane</keyword>
<name>A0A9P8BZ01_9FUNG</name>
<dbReference type="Proteomes" id="UP000707451">
    <property type="component" value="Unassembled WGS sequence"/>
</dbReference>
<proteinExistence type="predicted"/>
<evidence type="ECO:0000256" key="1">
    <source>
        <dbReference type="SAM" id="MobiDB-lite"/>
    </source>
</evidence>
<feature type="transmembrane region" description="Helical" evidence="2">
    <location>
        <begin position="297"/>
        <end position="316"/>
    </location>
</feature>
<organism evidence="3 4">
    <name type="scientific">Linnemannia hyalina</name>
    <dbReference type="NCBI Taxonomy" id="64524"/>
    <lineage>
        <taxon>Eukaryota</taxon>
        <taxon>Fungi</taxon>
        <taxon>Fungi incertae sedis</taxon>
        <taxon>Mucoromycota</taxon>
        <taxon>Mortierellomycotina</taxon>
        <taxon>Mortierellomycetes</taxon>
        <taxon>Mortierellales</taxon>
        <taxon>Mortierellaceae</taxon>
        <taxon>Linnemannia</taxon>
    </lineage>
</organism>
<evidence type="ECO:0000313" key="3">
    <source>
        <dbReference type="EMBL" id="KAG9073046.1"/>
    </source>
</evidence>
<dbReference type="EMBL" id="JAHRHY010000001">
    <property type="protein sequence ID" value="KAG9073046.1"/>
    <property type="molecule type" value="Genomic_DNA"/>
</dbReference>
<keyword evidence="2" id="KW-0472">Membrane</keyword>
<comment type="caution">
    <text evidence="3">The sequence shown here is derived from an EMBL/GenBank/DDBJ whole genome shotgun (WGS) entry which is preliminary data.</text>
</comment>
<accession>A0A9P8BZ01</accession>
<feature type="compositionally biased region" description="Polar residues" evidence="1">
    <location>
        <begin position="386"/>
        <end position="395"/>
    </location>
</feature>
<protein>
    <submittedName>
        <fullName evidence="3">Uncharacterized protein</fullName>
    </submittedName>
</protein>
<feature type="region of interest" description="Disordered" evidence="1">
    <location>
        <begin position="50"/>
        <end position="71"/>
    </location>
</feature>
<feature type="region of interest" description="Disordered" evidence="1">
    <location>
        <begin position="375"/>
        <end position="483"/>
    </location>
</feature>
<feature type="compositionally biased region" description="Low complexity" evidence="1">
    <location>
        <begin position="375"/>
        <end position="385"/>
    </location>
</feature>
<dbReference type="OrthoDB" id="2440312at2759"/>
<dbReference type="AlphaFoldDB" id="A0A9P8BZ01"/>
<feature type="transmembrane region" description="Helical" evidence="2">
    <location>
        <begin position="274"/>
        <end position="291"/>
    </location>
</feature>
<reference evidence="3" key="1">
    <citation type="submission" date="2021-06" db="EMBL/GenBank/DDBJ databases">
        <title>Genome Sequence of Mortierella hyaline Strain SCG-10, a Cold-Adapted, Nitrate-Reducing Fungus Isolated from Soil in Minnesota, USA.</title>
        <authorList>
            <person name="Aldossari N."/>
        </authorList>
    </citation>
    <scope>NUCLEOTIDE SEQUENCE</scope>
    <source>
        <strain evidence="3">SCG-10</strain>
    </source>
</reference>
<feature type="compositionally biased region" description="Polar residues" evidence="1">
    <location>
        <begin position="407"/>
        <end position="437"/>
    </location>
</feature>
<keyword evidence="2" id="KW-1133">Transmembrane helix</keyword>
<keyword evidence="4" id="KW-1185">Reference proteome</keyword>
<gene>
    <name evidence="3" type="ORF">KI688_000828</name>
</gene>
<evidence type="ECO:0000256" key="2">
    <source>
        <dbReference type="SAM" id="Phobius"/>
    </source>
</evidence>
<feature type="compositionally biased region" description="Polar residues" evidence="1">
    <location>
        <begin position="457"/>
        <end position="475"/>
    </location>
</feature>
<sequence length="518" mass="57580">MARVFFSTSPLTGETLVTNINNNNSNNKRVSEYEFPTAIKVDLPYQSYLNHPYNQQSAPNKTSQPHSQIQKPQAYVSKYNSYTNSSKTMRVITIPSSTSAALSAIEKAKGGRLNDDFMNSPTSPLVSPPPPYLHSEQSEFKFGGFTDKKNKQQHRQSAQWPSMMQISASTGATTATLTRPKLARMPPQAIAINIGGADETGSVKASLSPRVSRLVESGESENLYNLQMSDDHHHTIGTTTSTLSASTTVLHSYNATTLSYPTFWQDARQTKMHWAFLSIGCVALGSAIWVLVMQAFIVEWAMVMPGATLGLLALQFGRYRSKRSKYFKQQRNEQASCMQSKDTTASTTLRSIITQQRDSDVFLEPHQPRDYYHAAAYQQQQKQQATRSQHVTFQDSPPSPTSSSTTKPHQFNQQLYKQPRLSQVTKKPSPNNQQQRRPLTVNPGLYRATVGAGATAGSPTNQVNNGSPYYQNPQFLSPVESPQTPPPAYFLKKIELPEIDSVGDLVSEFECDLGSIRY</sequence>